<feature type="transmembrane region" description="Helical" evidence="2">
    <location>
        <begin position="274"/>
        <end position="293"/>
    </location>
</feature>
<feature type="region of interest" description="Disordered" evidence="1">
    <location>
        <begin position="1"/>
        <end position="35"/>
    </location>
</feature>
<evidence type="ECO:0000259" key="3">
    <source>
        <dbReference type="Pfam" id="PF24016"/>
    </source>
</evidence>
<proteinExistence type="predicted"/>
<evidence type="ECO:0000256" key="2">
    <source>
        <dbReference type="SAM" id="Phobius"/>
    </source>
</evidence>
<protein>
    <recommendedName>
        <fullName evidence="3">DUF7330 domain-containing protein</fullName>
    </recommendedName>
</protein>
<keyword evidence="2" id="KW-0812">Transmembrane</keyword>
<reference evidence="4" key="1">
    <citation type="submission" date="2023-03" db="EMBL/GenBank/DDBJ databases">
        <title>Massive genome expansion in bonnet fungi (Mycena s.s.) driven by repeated elements and novel gene families across ecological guilds.</title>
        <authorList>
            <consortium name="Lawrence Berkeley National Laboratory"/>
            <person name="Harder C.B."/>
            <person name="Miyauchi S."/>
            <person name="Viragh M."/>
            <person name="Kuo A."/>
            <person name="Thoen E."/>
            <person name="Andreopoulos B."/>
            <person name="Lu D."/>
            <person name="Skrede I."/>
            <person name="Drula E."/>
            <person name="Henrissat B."/>
            <person name="Morin E."/>
            <person name="Kohler A."/>
            <person name="Barry K."/>
            <person name="LaButti K."/>
            <person name="Morin E."/>
            <person name="Salamov A."/>
            <person name="Lipzen A."/>
            <person name="Mereny Z."/>
            <person name="Hegedus B."/>
            <person name="Baldrian P."/>
            <person name="Stursova M."/>
            <person name="Weitz H."/>
            <person name="Taylor A."/>
            <person name="Grigoriev I.V."/>
            <person name="Nagy L.G."/>
            <person name="Martin F."/>
            <person name="Kauserud H."/>
        </authorList>
    </citation>
    <scope>NUCLEOTIDE SEQUENCE</scope>
    <source>
        <strain evidence="4">9144</strain>
    </source>
</reference>
<keyword evidence="2" id="KW-1133">Transmembrane helix</keyword>
<evidence type="ECO:0000256" key="1">
    <source>
        <dbReference type="SAM" id="MobiDB-lite"/>
    </source>
</evidence>
<dbReference type="AlphaFoldDB" id="A0AAD6VAS1"/>
<name>A0AAD6VAS1_9AGAR</name>
<accession>A0AAD6VAS1</accession>
<keyword evidence="2" id="KW-0472">Membrane</keyword>
<organism evidence="4 5">
    <name type="scientific">Mycena pura</name>
    <dbReference type="NCBI Taxonomy" id="153505"/>
    <lineage>
        <taxon>Eukaryota</taxon>
        <taxon>Fungi</taxon>
        <taxon>Dikarya</taxon>
        <taxon>Basidiomycota</taxon>
        <taxon>Agaricomycotina</taxon>
        <taxon>Agaricomycetes</taxon>
        <taxon>Agaricomycetidae</taxon>
        <taxon>Agaricales</taxon>
        <taxon>Marasmiineae</taxon>
        <taxon>Mycenaceae</taxon>
        <taxon>Mycena</taxon>
    </lineage>
</organism>
<feature type="compositionally biased region" description="Pro residues" evidence="1">
    <location>
        <begin position="13"/>
        <end position="30"/>
    </location>
</feature>
<evidence type="ECO:0000313" key="4">
    <source>
        <dbReference type="EMBL" id="KAJ7206840.1"/>
    </source>
</evidence>
<evidence type="ECO:0000313" key="5">
    <source>
        <dbReference type="Proteomes" id="UP001219525"/>
    </source>
</evidence>
<comment type="caution">
    <text evidence="4">The sequence shown here is derived from an EMBL/GenBank/DDBJ whole genome shotgun (WGS) entry which is preliminary data.</text>
</comment>
<dbReference type="Proteomes" id="UP001219525">
    <property type="component" value="Unassembled WGS sequence"/>
</dbReference>
<feature type="region of interest" description="Disordered" evidence="1">
    <location>
        <begin position="98"/>
        <end position="120"/>
    </location>
</feature>
<feature type="domain" description="DUF7330" evidence="3">
    <location>
        <begin position="35"/>
        <end position="254"/>
    </location>
</feature>
<dbReference type="EMBL" id="JARJCW010000038">
    <property type="protein sequence ID" value="KAJ7206840.1"/>
    <property type="molecule type" value="Genomic_DNA"/>
</dbReference>
<sequence>MTQTDSKRASQLPVPPPYDSDPSSLPPDPFTRPRNNVLISRTFGSLRGARFTIDPNIHLPASLLPQPRSRIFEKPPPNLELSVDFGAIDAEVHVLPFAEPAEGDADAEGAGSRDGDDRDDDLAFISFGDSEPRCETRWRKKTVHIATKTTTGSIALRVHAQPAAPVAVHAASTFGGVRVYLPRTLHGPLALTSTLRAPRLSPALRRACTPLREADGATHWFVGDIDAWRARGERGDAVSVGSEFGGVWVGYVGEESDAQEGEAARARRRAGARALMFSVLLMLACWFLLTMTLA</sequence>
<gene>
    <name evidence="4" type="ORF">GGX14DRAFT_456920</name>
</gene>
<dbReference type="InterPro" id="IPR055754">
    <property type="entry name" value="DUF7330"/>
</dbReference>
<keyword evidence="5" id="KW-1185">Reference proteome</keyword>
<dbReference type="Pfam" id="PF24016">
    <property type="entry name" value="DUF7330"/>
    <property type="match status" value="1"/>
</dbReference>